<name>A0A532V6V7_UNCT6</name>
<dbReference type="EMBL" id="NJBO01000008">
    <property type="protein sequence ID" value="TKJ42882.1"/>
    <property type="molecule type" value="Genomic_DNA"/>
</dbReference>
<protein>
    <recommendedName>
        <fullName evidence="8">Holo-[acyl-carrier-protein] synthase</fullName>
        <shortName evidence="8">Holo-ACP synthase</shortName>
        <ecNumber evidence="8">2.7.8.7</ecNumber>
    </recommendedName>
    <alternativeName>
        <fullName evidence="8">4'-phosphopantetheinyl transferase AcpS</fullName>
    </alternativeName>
</protein>
<keyword evidence="1 8" id="KW-0444">Lipid biosynthesis</keyword>
<keyword evidence="3 8" id="KW-0479">Metal-binding</keyword>
<evidence type="ECO:0000313" key="10">
    <source>
        <dbReference type="EMBL" id="TKJ42882.1"/>
    </source>
</evidence>
<comment type="subcellular location">
    <subcellularLocation>
        <location evidence="8">Cytoplasm</location>
    </subcellularLocation>
</comment>
<dbReference type="InterPro" id="IPR002582">
    <property type="entry name" value="ACPS"/>
</dbReference>
<comment type="function">
    <text evidence="8">Transfers the 4'-phosphopantetheine moiety from coenzyme A to a Ser of acyl-carrier-protein.</text>
</comment>
<evidence type="ECO:0000256" key="2">
    <source>
        <dbReference type="ARBA" id="ARBA00022679"/>
    </source>
</evidence>
<dbReference type="Gene3D" id="3.90.470.20">
    <property type="entry name" value="4'-phosphopantetheinyl transferase domain"/>
    <property type="match status" value="1"/>
</dbReference>
<dbReference type="NCBIfam" id="TIGR00516">
    <property type="entry name" value="acpS"/>
    <property type="match status" value="1"/>
</dbReference>
<feature type="binding site" evidence="8">
    <location>
        <position position="68"/>
    </location>
    <ligand>
        <name>Mg(2+)</name>
        <dbReference type="ChEBI" id="CHEBI:18420"/>
    </ligand>
</feature>
<dbReference type="Pfam" id="PF01648">
    <property type="entry name" value="ACPS"/>
    <property type="match status" value="1"/>
</dbReference>
<keyword evidence="7 8" id="KW-0275">Fatty acid biosynthesis</keyword>
<evidence type="ECO:0000256" key="6">
    <source>
        <dbReference type="ARBA" id="ARBA00023098"/>
    </source>
</evidence>
<dbReference type="HAMAP" id="MF_00101">
    <property type="entry name" value="AcpS"/>
    <property type="match status" value="1"/>
</dbReference>
<comment type="catalytic activity">
    <reaction evidence="8">
        <text>apo-[ACP] + CoA = holo-[ACP] + adenosine 3',5'-bisphosphate + H(+)</text>
        <dbReference type="Rhea" id="RHEA:12068"/>
        <dbReference type="Rhea" id="RHEA-COMP:9685"/>
        <dbReference type="Rhea" id="RHEA-COMP:9690"/>
        <dbReference type="ChEBI" id="CHEBI:15378"/>
        <dbReference type="ChEBI" id="CHEBI:29999"/>
        <dbReference type="ChEBI" id="CHEBI:57287"/>
        <dbReference type="ChEBI" id="CHEBI:58343"/>
        <dbReference type="ChEBI" id="CHEBI:64479"/>
        <dbReference type="EC" id="2.7.8.7"/>
    </reaction>
</comment>
<dbReference type="GO" id="GO:0006633">
    <property type="term" value="P:fatty acid biosynthetic process"/>
    <property type="evidence" value="ECO:0007669"/>
    <property type="project" value="UniProtKB-UniRule"/>
</dbReference>
<dbReference type="EC" id="2.7.8.7" evidence="8"/>
<evidence type="ECO:0000256" key="5">
    <source>
        <dbReference type="ARBA" id="ARBA00022842"/>
    </source>
</evidence>
<dbReference type="SUPFAM" id="SSF56214">
    <property type="entry name" value="4'-phosphopantetheinyl transferase"/>
    <property type="match status" value="1"/>
</dbReference>
<dbReference type="InterPro" id="IPR004568">
    <property type="entry name" value="Ppantetheine-prot_Trfase_dom"/>
</dbReference>
<sequence length="134" mass="15124">MTFRPNPVLLRVIFGIGIDIIEVQRIRKAYKKLGKRFLDGIYTEREQSFCLGRANFAEGLAARWAAKEAFLKALGTGHSRGVRWRDVEIIDNERSRPTIKVSGKPAALLGNRKVHLSISHLEDIATAIVVIERE</sequence>
<comment type="similarity">
    <text evidence="8">Belongs to the P-Pant transferase superfamily. AcpS family.</text>
</comment>
<keyword evidence="8" id="KW-0963">Cytoplasm</keyword>
<accession>A0A532V6V7</accession>
<dbReference type="Proteomes" id="UP000317778">
    <property type="component" value="Unassembled WGS sequence"/>
</dbReference>
<evidence type="ECO:0000256" key="4">
    <source>
        <dbReference type="ARBA" id="ARBA00022832"/>
    </source>
</evidence>
<dbReference type="InterPro" id="IPR008278">
    <property type="entry name" value="4-PPantetheinyl_Trfase_dom"/>
</dbReference>
<evidence type="ECO:0000259" key="9">
    <source>
        <dbReference type="Pfam" id="PF01648"/>
    </source>
</evidence>
<dbReference type="GO" id="GO:0008897">
    <property type="term" value="F:holo-[acyl-carrier-protein] synthase activity"/>
    <property type="evidence" value="ECO:0007669"/>
    <property type="project" value="UniProtKB-UniRule"/>
</dbReference>
<comment type="cofactor">
    <cofactor evidence="8">
        <name>Mg(2+)</name>
        <dbReference type="ChEBI" id="CHEBI:18420"/>
    </cofactor>
</comment>
<keyword evidence="5 8" id="KW-0460">Magnesium</keyword>
<keyword evidence="2 8" id="KW-0808">Transferase</keyword>
<evidence type="ECO:0000256" key="3">
    <source>
        <dbReference type="ARBA" id="ARBA00022723"/>
    </source>
</evidence>
<evidence type="ECO:0000256" key="1">
    <source>
        <dbReference type="ARBA" id="ARBA00022516"/>
    </source>
</evidence>
<keyword evidence="4 8" id="KW-0276">Fatty acid metabolism</keyword>
<dbReference type="GO" id="GO:0000287">
    <property type="term" value="F:magnesium ion binding"/>
    <property type="evidence" value="ECO:0007669"/>
    <property type="project" value="UniProtKB-UniRule"/>
</dbReference>
<proteinExistence type="inferred from homology"/>
<comment type="caution">
    <text evidence="10">The sequence shown here is derived from an EMBL/GenBank/DDBJ whole genome shotgun (WGS) entry which is preliminary data.</text>
</comment>
<feature type="domain" description="4'-phosphopantetheinyl transferase" evidence="9">
    <location>
        <begin position="15"/>
        <end position="126"/>
    </location>
</feature>
<keyword evidence="6 8" id="KW-0443">Lipid metabolism</keyword>
<organism evidence="10 11">
    <name type="scientific">candidate division TA06 bacterium B3_TA06</name>
    <dbReference type="NCBI Taxonomy" id="2012487"/>
    <lineage>
        <taxon>Bacteria</taxon>
        <taxon>Bacteria division TA06</taxon>
    </lineage>
</organism>
<dbReference type="GO" id="GO:0005737">
    <property type="term" value="C:cytoplasm"/>
    <property type="evidence" value="ECO:0007669"/>
    <property type="project" value="UniProtKB-SubCell"/>
</dbReference>
<feature type="binding site" evidence="8">
    <location>
        <position position="19"/>
    </location>
    <ligand>
        <name>Mg(2+)</name>
        <dbReference type="ChEBI" id="CHEBI:18420"/>
    </ligand>
</feature>
<evidence type="ECO:0000313" key="11">
    <source>
        <dbReference type="Proteomes" id="UP000317778"/>
    </source>
</evidence>
<dbReference type="NCBIfam" id="TIGR00556">
    <property type="entry name" value="pantethn_trn"/>
    <property type="match status" value="1"/>
</dbReference>
<evidence type="ECO:0000256" key="8">
    <source>
        <dbReference type="HAMAP-Rule" id="MF_00101"/>
    </source>
</evidence>
<evidence type="ECO:0000256" key="7">
    <source>
        <dbReference type="ARBA" id="ARBA00023160"/>
    </source>
</evidence>
<dbReference type="InterPro" id="IPR037143">
    <property type="entry name" value="4-PPantetheinyl_Trfase_dom_sf"/>
</dbReference>
<gene>
    <name evidence="8 10" type="primary">acpS</name>
    <name evidence="10" type="ORF">CEE36_06345</name>
</gene>
<dbReference type="AlphaFoldDB" id="A0A532V6V7"/>
<reference evidence="10 11" key="1">
    <citation type="submission" date="2017-06" db="EMBL/GenBank/DDBJ databases">
        <title>Novel microbial phyla capable of carbon fixation and sulfur reduction in deep-sea sediments.</title>
        <authorList>
            <person name="Huang J."/>
            <person name="Baker B."/>
            <person name="Wang Y."/>
        </authorList>
    </citation>
    <scope>NUCLEOTIDE SEQUENCE [LARGE SCALE GENOMIC DNA]</scope>
    <source>
        <strain evidence="10">B3_TA06</strain>
    </source>
</reference>